<evidence type="ECO:0000313" key="6">
    <source>
        <dbReference type="EMBL" id="OAP36965.1"/>
    </source>
</evidence>
<dbReference type="STRING" id="1472378.AU381_18940"/>
<dbReference type="CDD" id="cd08414">
    <property type="entry name" value="PBP2_LTTR_aromatics_like"/>
    <property type="match status" value="1"/>
</dbReference>
<comment type="similarity">
    <text evidence="1">Belongs to the LysR transcriptional regulatory family.</text>
</comment>
<dbReference type="SUPFAM" id="SSF46785">
    <property type="entry name" value="Winged helix' DNA-binding domain"/>
    <property type="match status" value="1"/>
</dbReference>
<dbReference type="Pfam" id="PF00126">
    <property type="entry name" value="HTH_1"/>
    <property type="match status" value="1"/>
</dbReference>
<organism evidence="6 7">
    <name type="scientific">Sinorhizobium glycinis</name>
    <dbReference type="NCBI Taxonomy" id="1472378"/>
    <lineage>
        <taxon>Bacteria</taxon>
        <taxon>Pseudomonadati</taxon>
        <taxon>Pseudomonadota</taxon>
        <taxon>Alphaproteobacteria</taxon>
        <taxon>Hyphomicrobiales</taxon>
        <taxon>Rhizobiaceae</taxon>
        <taxon>Sinorhizobium/Ensifer group</taxon>
        <taxon>Sinorhizobium</taxon>
    </lineage>
</organism>
<name>A0A178XQY2_9HYPH</name>
<comment type="caution">
    <text evidence="6">The sequence shown here is derived from an EMBL/GenBank/DDBJ whole genome shotgun (WGS) entry which is preliminary data.</text>
</comment>
<dbReference type="PROSITE" id="PS50931">
    <property type="entry name" value="HTH_LYSR"/>
    <property type="match status" value="1"/>
</dbReference>
<dbReference type="GO" id="GO:0032993">
    <property type="term" value="C:protein-DNA complex"/>
    <property type="evidence" value="ECO:0007669"/>
    <property type="project" value="TreeGrafter"/>
</dbReference>
<dbReference type="Proteomes" id="UP000094025">
    <property type="component" value="Unassembled WGS sequence"/>
</dbReference>
<evidence type="ECO:0000259" key="5">
    <source>
        <dbReference type="PROSITE" id="PS50931"/>
    </source>
</evidence>
<dbReference type="EMBL" id="LPUX01000064">
    <property type="protein sequence ID" value="OAP36965.1"/>
    <property type="molecule type" value="Genomic_DNA"/>
</dbReference>
<dbReference type="InterPro" id="IPR036388">
    <property type="entry name" value="WH-like_DNA-bd_sf"/>
</dbReference>
<gene>
    <name evidence="6" type="ORF">AU381_18940</name>
</gene>
<dbReference type="PANTHER" id="PTHR30346">
    <property type="entry name" value="TRANSCRIPTIONAL DUAL REGULATOR HCAR-RELATED"/>
    <property type="match status" value="1"/>
</dbReference>
<dbReference type="OrthoDB" id="9811588at2"/>
<dbReference type="PRINTS" id="PR00039">
    <property type="entry name" value="HTHLYSR"/>
</dbReference>
<evidence type="ECO:0000256" key="3">
    <source>
        <dbReference type="ARBA" id="ARBA00023125"/>
    </source>
</evidence>
<feature type="domain" description="HTH lysR-type" evidence="5">
    <location>
        <begin position="1"/>
        <end position="58"/>
    </location>
</feature>
<proteinExistence type="inferred from homology"/>
<dbReference type="GO" id="GO:0003677">
    <property type="term" value="F:DNA binding"/>
    <property type="evidence" value="ECO:0007669"/>
    <property type="project" value="UniProtKB-KW"/>
</dbReference>
<dbReference type="AlphaFoldDB" id="A0A178XQY2"/>
<sequence length="293" mass="32943">MDFKRLSYFLAVAEELHFGRASARLGIAQPPLSRQIAQFEKEIGAILFDRSRSQIRLTQAGELLQERAREILERVDQTEREVKRIGEGVAGRLRIAFVGTATFGVLPNIIKAFRVANPDIELALSAMNNAELKRALIQREIDIAVARPAIEDPELKSETLIQEPLVLALPDVYADFQGPIKLEELRETPFVLFPRRPRPSYADYVLDVCKRNGFIPASQVMAQDFLTAISLVSVGVGVCIVPQSVALNERTGVVYRNFEGFNPGTKLSLNYRRDNRSPHLFRFLALARKLART</sequence>
<evidence type="ECO:0000256" key="4">
    <source>
        <dbReference type="ARBA" id="ARBA00023163"/>
    </source>
</evidence>
<dbReference type="InterPro" id="IPR000847">
    <property type="entry name" value="LysR_HTH_N"/>
</dbReference>
<dbReference type="FunFam" id="1.10.10.10:FF:000001">
    <property type="entry name" value="LysR family transcriptional regulator"/>
    <property type="match status" value="1"/>
</dbReference>
<keyword evidence="2" id="KW-0805">Transcription regulation</keyword>
<reference evidence="6 7" key="1">
    <citation type="journal article" date="2016" name="Int. J. Syst. Evol. Microbiol.">
        <title>Ensifer glycinis sp. nov., an novel rhizobial species associated with Glycine spp.</title>
        <authorList>
            <person name="Yan H."/>
            <person name="Yan J."/>
            <person name="Sui X.H."/>
            <person name="Wang E.T."/>
            <person name="Chen W.X."/>
            <person name="Zhang X.X."/>
            <person name="Chen W.F."/>
        </authorList>
    </citation>
    <scope>NUCLEOTIDE SEQUENCE [LARGE SCALE GENOMIC DNA]</scope>
    <source>
        <strain evidence="6 7">CCBAU 23380</strain>
    </source>
</reference>
<dbReference type="Gene3D" id="1.10.10.10">
    <property type="entry name" value="Winged helix-like DNA-binding domain superfamily/Winged helix DNA-binding domain"/>
    <property type="match status" value="1"/>
</dbReference>
<evidence type="ECO:0000256" key="1">
    <source>
        <dbReference type="ARBA" id="ARBA00009437"/>
    </source>
</evidence>
<keyword evidence="4" id="KW-0804">Transcription</keyword>
<dbReference type="InterPro" id="IPR036390">
    <property type="entry name" value="WH_DNA-bd_sf"/>
</dbReference>
<dbReference type="SUPFAM" id="SSF53850">
    <property type="entry name" value="Periplasmic binding protein-like II"/>
    <property type="match status" value="1"/>
</dbReference>
<protein>
    <submittedName>
        <fullName evidence="6">LysR family transcriptional regulator</fullName>
    </submittedName>
</protein>
<dbReference type="GO" id="GO:0003700">
    <property type="term" value="F:DNA-binding transcription factor activity"/>
    <property type="evidence" value="ECO:0007669"/>
    <property type="project" value="InterPro"/>
</dbReference>
<dbReference type="InterPro" id="IPR005119">
    <property type="entry name" value="LysR_subst-bd"/>
</dbReference>
<dbReference type="Pfam" id="PF03466">
    <property type="entry name" value="LysR_substrate"/>
    <property type="match status" value="1"/>
</dbReference>
<evidence type="ECO:0000256" key="2">
    <source>
        <dbReference type="ARBA" id="ARBA00023015"/>
    </source>
</evidence>
<keyword evidence="3" id="KW-0238">DNA-binding</keyword>
<keyword evidence="7" id="KW-1185">Reference proteome</keyword>
<dbReference type="Gene3D" id="3.40.190.10">
    <property type="entry name" value="Periplasmic binding protein-like II"/>
    <property type="match status" value="2"/>
</dbReference>
<evidence type="ECO:0000313" key="7">
    <source>
        <dbReference type="Proteomes" id="UP000094025"/>
    </source>
</evidence>
<dbReference type="PANTHER" id="PTHR30346:SF28">
    <property type="entry name" value="HTH-TYPE TRANSCRIPTIONAL REGULATOR CYNR"/>
    <property type="match status" value="1"/>
</dbReference>
<accession>A0A178XQY2</accession>